<evidence type="ECO:0000313" key="1">
    <source>
        <dbReference type="EMBL" id="PSN69259.1"/>
    </source>
</evidence>
<reference evidence="1 2" key="1">
    <citation type="journal article" date="2018" name="Front. Microbiol.">
        <title>Genome-Wide Analysis of Corynespora cassiicola Leaf Fall Disease Putative Effectors.</title>
        <authorList>
            <person name="Lopez D."/>
            <person name="Ribeiro S."/>
            <person name="Label P."/>
            <person name="Fumanal B."/>
            <person name="Venisse J.S."/>
            <person name="Kohler A."/>
            <person name="de Oliveira R.R."/>
            <person name="Labutti K."/>
            <person name="Lipzen A."/>
            <person name="Lail K."/>
            <person name="Bauer D."/>
            <person name="Ohm R.A."/>
            <person name="Barry K.W."/>
            <person name="Spatafora J."/>
            <person name="Grigoriev I.V."/>
            <person name="Martin F.M."/>
            <person name="Pujade-Renaud V."/>
        </authorList>
    </citation>
    <scope>NUCLEOTIDE SEQUENCE [LARGE SCALE GENOMIC DNA]</scope>
    <source>
        <strain evidence="1 2">Philippines</strain>
    </source>
</reference>
<keyword evidence="2" id="KW-1185">Reference proteome</keyword>
<dbReference type="EMBL" id="KZ678133">
    <property type="protein sequence ID" value="PSN69259.1"/>
    <property type="molecule type" value="Genomic_DNA"/>
</dbReference>
<name>A0A2T2NV63_CORCC</name>
<dbReference type="AlphaFoldDB" id="A0A2T2NV63"/>
<sequence>MWQSWLWTSSIPMLRIYHPLVDRFRPYLATCGLILVQYAVFCETAVHGAALTTVLSCRTRRLCVACNAGDSSQSVVADM</sequence>
<dbReference type="Proteomes" id="UP000240883">
    <property type="component" value="Unassembled WGS sequence"/>
</dbReference>
<proteinExistence type="predicted"/>
<evidence type="ECO:0000313" key="2">
    <source>
        <dbReference type="Proteomes" id="UP000240883"/>
    </source>
</evidence>
<gene>
    <name evidence="1" type="ORF">BS50DRAFT_572420</name>
</gene>
<protein>
    <submittedName>
        <fullName evidence="1">Uncharacterized protein</fullName>
    </submittedName>
</protein>
<organism evidence="1 2">
    <name type="scientific">Corynespora cassiicola Philippines</name>
    <dbReference type="NCBI Taxonomy" id="1448308"/>
    <lineage>
        <taxon>Eukaryota</taxon>
        <taxon>Fungi</taxon>
        <taxon>Dikarya</taxon>
        <taxon>Ascomycota</taxon>
        <taxon>Pezizomycotina</taxon>
        <taxon>Dothideomycetes</taxon>
        <taxon>Pleosporomycetidae</taxon>
        <taxon>Pleosporales</taxon>
        <taxon>Corynesporascaceae</taxon>
        <taxon>Corynespora</taxon>
    </lineage>
</organism>
<accession>A0A2T2NV63</accession>